<evidence type="ECO:0000259" key="2">
    <source>
        <dbReference type="PROSITE" id="PS50175"/>
    </source>
</evidence>
<organism evidence="3 4">
    <name type="scientific">Necator americanus</name>
    <name type="common">Human hookworm</name>
    <dbReference type="NCBI Taxonomy" id="51031"/>
    <lineage>
        <taxon>Eukaryota</taxon>
        <taxon>Metazoa</taxon>
        <taxon>Ecdysozoa</taxon>
        <taxon>Nematoda</taxon>
        <taxon>Chromadorea</taxon>
        <taxon>Rhabditida</taxon>
        <taxon>Rhabditina</taxon>
        <taxon>Rhabditomorpha</taxon>
        <taxon>Strongyloidea</taxon>
        <taxon>Ancylostomatidae</taxon>
        <taxon>Bunostominae</taxon>
        <taxon>Necator</taxon>
    </lineage>
</organism>
<evidence type="ECO:0000313" key="4">
    <source>
        <dbReference type="Proteomes" id="UP001303046"/>
    </source>
</evidence>
<accession>A0ABR1EPI8</accession>
<dbReference type="PROSITE" id="PS50175">
    <property type="entry name" value="ASP_PROT_RETROV"/>
    <property type="match status" value="1"/>
</dbReference>
<keyword evidence="4" id="KW-1185">Reference proteome</keyword>
<dbReference type="InterPro" id="IPR043502">
    <property type="entry name" value="DNA/RNA_pol_sf"/>
</dbReference>
<dbReference type="PANTHER" id="PTHR47331:SF1">
    <property type="entry name" value="GAG-LIKE PROTEIN"/>
    <property type="match status" value="1"/>
</dbReference>
<dbReference type="Gene3D" id="3.10.10.10">
    <property type="entry name" value="HIV Type 1 Reverse Transcriptase, subunit A, domain 1"/>
    <property type="match status" value="1"/>
</dbReference>
<comment type="caution">
    <text evidence="3">The sequence shown here is derived from an EMBL/GenBank/DDBJ whole genome shotgun (WGS) entry which is preliminary data.</text>
</comment>
<sequence>MCEDKKHHFSTCPKRISKDNTTAQQKRDGPAGIPPTNKRGKQDKGKTPQRQNCAVTSDTQILPEADDRETPLLCVSNTELTSRQNKVLLLTGLAKVRNKKSGNLQDIEILLDTGADRSFMQGQLADDLELPITNKVDLSVCTFGDKSPKRQKYDITPLRIWDALGDSHTFHLCKTDVITEKAKQVQLTSENAEYLQKKNIKLSKKEHTSVNPQVLLVCDQLWPLLSTTNPQHILPSGLMVIPSKLRYLLSGRQERSSEKKYSLRKSGNFHSARISALDAEVEEWDRYWSLESSGIEEYAGTKCEEKAQVNAEIMQYFNNTIEKRHDGYYVRLPFKKNCDTLPTNKTLAYRRLISVWNMLKSNEDLLHQYHKVFQEQLEKGIIEEVPNTGENPSRLVHYLPHQPVVTPQKQTTKLRVVFDASSHLKGSPSLNDALHQGPHILPELYGILLRFRMKPHVVISDVEKVFLQVRLHEQDRDVTRCFWIKDTALPPEKDNIVTYRFARITFGLNVSPFLLAVTIRYHLNHEIKDQKLACEIGENLYVDNLILTDDSEEEILEKSLTTRKVFLQMNMNLREFLANVSRVQEKFPNEICASKATQKVLGIPWDANNGTISIECKFMDTPNITKRSIARQIASIYDPLGWLVPLLIPHKCFQQKLWLEGYTWDQELSPQLSEQRETMRQNANDFQKTLKREILVQAPTDMAVFADASHGPCHGHMCLHYL</sequence>
<dbReference type="Pfam" id="PF05380">
    <property type="entry name" value="Peptidase_A17"/>
    <property type="match status" value="1"/>
</dbReference>
<feature type="domain" description="Peptidase A2" evidence="2">
    <location>
        <begin position="107"/>
        <end position="121"/>
    </location>
</feature>
<evidence type="ECO:0000256" key="1">
    <source>
        <dbReference type="SAM" id="MobiDB-lite"/>
    </source>
</evidence>
<proteinExistence type="predicted"/>
<name>A0ABR1EPI8_NECAM</name>
<dbReference type="Proteomes" id="UP001303046">
    <property type="component" value="Unassembled WGS sequence"/>
</dbReference>
<dbReference type="Gene3D" id="3.30.70.270">
    <property type="match status" value="1"/>
</dbReference>
<dbReference type="EMBL" id="JAVFWL010000006">
    <property type="protein sequence ID" value="KAK6764518.1"/>
    <property type="molecule type" value="Genomic_DNA"/>
</dbReference>
<dbReference type="InterPro" id="IPR008042">
    <property type="entry name" value="Retrotrans_Pao"/>
</dbReference>
<dbReference type="InterPro" id="IPR008737">
    <property type="entry name" value="DUF1758"/>
</dbReference>
<dbReference type="InterPro" id="IPR001995">
    <property type="entry name" value="Peptidase_A2_cat"/>
</dbReference>
<gene>
    <name evidence="3" type="primary">Necator_chrX.g24896</name>
    <name evidence="3" type="ORF">RB195_024731</name>
</gene>
<feature type="region of interest" description="Disordered" evidence="1">
    <location>
        <begin position="1"/>
        <end position="62"/>
    </location>
</feature>
<evidence type="ECO:0000313" key="3">
    <source>
        <dbReference type="EMBL" id="KAK6764518.1"/>
    </source>
</evidence>
<protein>
    <recommendedName>
        <fullName evidence="2">Peptidase A2 domain-containing protein</fullName>
    </recommendedName>
</protein>
<dbReference type="PANTHER" id="PTHR47331">
    <property type="entry name" value="PHD-TYPE DOMAIN-CONTAINING PROTEIN"/>
    <property type="match status" value="1"/>
</dbReference>
<dbReference type="InterPro" id="IPR043128">
    <property type="entry name" value="Rev_trsase/Diguanyl_cyclase"/>
</dbReference>
<reference evidence="3 4" key="1">
    <citation type="submission" date="2023-08" db="EMBL/GenBank/DDBJ databases">
        <title>A Necator americanus chromosomal reference genome.</title>
        <authorList>
            <person name="Ilik V."/>
            <person name="Petrzelkova K.J."/>
            <person name="Pardy F."/>
            <person name="Fuh T."/>
            <person name="Niatou-Singa F.S."/>
            <person name="Gouil Q."/>
            <person name="Baker L."/>
            <person name="Ritchie M.E."/>
            <person name="Jex A.R."/>
            <person name="Gazzola D."/>
            <person name="Li H."/>
            <person name="Toshio Fujiwara R."/>
            <person name="Zhan B."/>
            <person name="Aroian R.V."/>
            <person name="Pafco B."/>
            <person name="Schwarz E.M."/>
        </authorList>
    </citation>
    <scope>NUCLEOTIDE SEQUENCE [LARGE SCALE GENOMIC DNA]</scope>
    <source>
        <strain evidence="3 4">Aroian</strain>
        <tissue evidence="3">Whole animal</tissue>
    </source>
</reference>
<dbReference type="Pfam" id="PF05585">
    <property type="entry name" value="DUF1758"/>
    <property type="match status" value="1"/>
</dbReference>
<dbReference type="SUPFAM" id="SSF56672">
    <property type="entry name" value="DNA/RNA polymerases"/>
    <property type="match status" value="1"/>
</dbReference>
<feature type="compositionally biased region" description="Polar residues" evidence="1">
    <location>
        <begin position="48"/>
        <end position="60"/>
    </location>
</feature>